<dbReference type="Proteomes" id="UP001432039">
    <property type="component" value="Chromosome"/>
</dbReference>
<name>A0ABZ1TQU8_STRVG</name>
<organism evidence="2 3">
    <name type="scientific">Streptomyces virginiae</name>
    <name type="common">Streptomyces cinnamonensis</name>
    <dbReference type="NCBI Taxonomy" id="1961"/>
    <lineage>
        <taxon>Bacteria</taxon>
        <taxon>Bacillati</taxon>
        <taxon>Actinomycetota</taxon>
        <taxon>Actinomycetes</taxon>
        <taxon>Kitasatosporales</taxon>
        <taxon>Streptomycetaceae</taxon>
        <taxon>Streptomyces</taxon>
    </lineage>
</organism>
<keyword evidence="3" id="KW-1185">Reference proteome</keyword>
<evidence type="ECO:0000313" key="2">
    <source>
        <dbReference type="EMBL" id="WUQ17198.1"/>
    </source>
</evidence>
<protein>
    <submittedName>
        <fullName evidence="2">Uncharacterized protein</fullName>
    </submittedName>
</protein>
<evidence type="ECO:0000256" key="1">
    <source>
        <dbReference type="SAM" id="MobiDB-lite"/>
    </source>
</evidence>
<dbReference type="EMBL" id="CP108090">
    <property type="protein sequence ID" value="WUQ17198.1"/>
    <property type="molecule type" value="Genomic_DNA"/>
</dbReference>
<accession>A0ABZ1TQU8</accession>
<reference evidence="2" key="1">
    <citation type="submission" date="2022-10" db="EMBL/GenBank/DDBJ databases">
        <title>The complete genomes of actinobacterial strains from the NBC collection.</title>
        <authorList>
            <person name="Joergensen T.S."/>
            <person name="Alvarez Arevalo M."/>
            <person name="Sterndorff E.B."/>
            <person name="Faurdal D."/>
            <person name="Vuksanovic O."/>
            <person name="Mourched A.-S."/>
            <person name="Charusanti P."/>
            <person name="Shaw S."/>
            <person name="Blin K."/>
            <person name="Weber T."/>
        </authorList>
    </citation>
    <scope>NUCLEOTIDE SEQUENCE</scope>
    <source>
        <strain evidence="2">NBC_00248</strain>
    </source>
</reference>
<dbReference type="RefSeq" id="WP_328965426.1">
    <property type="nucleotide sequence ID" value="NZ_CP108090.1"/>
</dbReference>
<proteinExistence type="predicted"/>
<feature type="compositionally biased region" description="Low complexity" evidence="1">
    <location>
        <begin position="95"/>
        <end position="104"/>
    </location>
</feature>
<sequence length="104" mass="11773">MREWVVPLHEALAQPLGIAEQTDPRRYLHIPRNFSDDDAEIRVDLPTWLGFSRDVVADLITQKLGLEGVTFSWHPAGAKPYVLVKKTASPRPRPSSRTPRCGSW</sequence>
<gene>
    <name evidence="2" type="ORF">OG517_40625</name>
</gene>
<feature type="region of interest" description="Disordered" evidence="1">
    <location>
        <begin position="85"/>
        <end position="104"/>
    </location>
</feature>
<evidence type="ECO:0000313" key="3">
    <source>
        <dbReference type="Proteomes" id="UP001432039"/>
    </source>
</evidence>